<dbReference type="InterPro" id="IPR050490">
    <property type="entry name" value="Bact_solute-bd_prot1"/>
</dbReference>
<dbReference type="OrthoDB" id="383937at2"/>
<evidence type="ECO:0000313" key="3">
    <source>
        <dbReference type="EMBL" id="REK74794.1"/>
    </source>
</evidence>
<organism evidence="3 4">
    <name type="scientific">Paenibacillus paeoniae</name>
    <dbReference type="NCBI Taxonomy" id="2292705"/>
    <lineage>
        <taxon>Bacteria</taxon>
        <taxon>Bacillati</taxon>
        <taxon>Bacillota</taxon>
        <taxon>Bacilli</taxon>
        <taxon>Bacillales</taxon>
        <taxon>Paenibacillaceae</taxon>
        <taxon>Paenibacillus</taxon>
    </lineage>
</organism>
<dbReference type="PANTHER" id="PTHR43649:SF12">
    <property type="entry name" value="DIACETYLCHITOBIOSE BINDING PROTEIN DASA"/>
    <property type="match status" value="1"/>
</dbReference>
<evidence type="ECO:0000256" key="1">
    <source>
        <dbReference type="SAM" id="MobiDB-lite"/>
    </source>
</evidence>
<protein>
    <submittedName>
        <fullName evidence="3">Extracellular solute-binding protein</fullName>
    </submittedName>
</protein>
<keyword evidence="4" id="KW-1185">Reference proteome</keyword>
<comment type="caution">
    <text evidence="3">The sequence shown here is derived from an EMBL/GenBank/DDBJ whole genome shotgun (WGS) entry which is preliminary data.</text>
</comment>
<feature type="signal peptide" evidence="2">
    <location>
        <begin position="1"/>
        <end position="20"/>
    </location>
</feature>
<feature type="compositionally biased region" description="Polar residues" evidence="1">
    <location>
        <begin position="25"/>
        <end position="34"/>
    </location>
</feature>
<dbReference type="PROSITE" id="PS51257">
    <property type="entry name" value="PROKAR_LIPOPROTEIN"/>
    <property type="match status" value="1"/>
</dbReference>
<dbReference type="PANTHER" id="PTHR43649">
    <property type="entry name" value="ARABINOSE-BINDING PROTEIN-RELATED"/>
    <property type="match status" value="1"/>
</dbReference>
<feature type="region of interest" description="Disordered" evidence="1">
    <location>
        <begin position="25"/>
        <end position="51"/>
    </location>
</feature>
<dbReference type="InterPro" id="IPR006059">
    <property type="entry name" value="SBP"/>
</dbReference>
<dbReference type="Gene3D" id="3.40.190.10">
    <property type="entry name" value="Periplasmic binding protein-like II"/>
    <property type="match status" value="1"/>
</dbReference>
<feature type="chain" id="PRO_5039260209" evidence="2">
    <location>
        <begin position="21"/>
        <end position="450"/>
    </location>
</feature>
<dbReference type="EMBL" id="QUBQ01000002">
    <property type="protein sequence ID" value="REK74794.1"/>
    <property type="molecule type" value="Genomic_DNA"/>
</dbReference>
<evidence type="ECO:0000313" key="4">
    <source>
        <dbReference type="Proteomes" id="UP000261905"/>
    </source>
</evidence>
<name>A0A371PG06_9BACL</name>
<dbReference type="Proteomes" id="UP000261905">
    <property type="component" value="Unassembled WGS sequence"/>
</dbReference>
<evidence type="ECO:0000256" key="2">
    <source>
        <dbReference type="SAM" id="SignalP"/>
    </source>
</evidence>
<dbReference type="RefSeq" id="WP_116046422.1">
    <property type="nucleotide sequence ID" value="NZ_QUBQ01000002.1"/>
</dbReference>
<sequence length="450" mass="50265">MKKTKKVASLLLLLSLVFVAACSGSSKPAPTSSLAPKATEAAEPNEEKEEPAYDLKGDKIRLAMWWDGAPVAGTELGDRNIERHNEIKKKYNAEIEYINIPWGELEERVTSTVMAGEPFANMVRLDLKWMPGLVAGGYLTPLDEFVDVSQESLLPDSVKSVGKFGGMQYGFVDTFNPSSGIVYNKRMFAEAGLPDPYELQEKGEWTWEQMLSAAKALTKDTDNDGVIDQYGLSFDQAVAAEHFILSNNGKIVDADNGAVAFDSSESMEALHFMNELYNVHKVVKRNEGNDWLDPKNFFTQGQVAMTQAGVWEGEERMKNMTDEWGYVFFPKGPKASDYVVPVTIADMFFIPKGAPHAKESYELWKDLVLWDSLNEGYQDFLETNLPDENSIKTAQAMVNKGRFEGWRGYRFEGEFIEAVLNISNGTEPPATAVERIKQVAQGKIDEILKK</sequence>
<proteinExistence type="predicted"/>
<accession>A0A371PG06</accession>
<dbReference type="SUPFAM" id="SSF53850">
    <property type="entry name" value="Periplasmic binding protein-like II"/>
    <property type="match status" value="1"/>
</dbReference>
<gene>
    <name evidence="3" type="ORF">DX130_14105</name>
</gene>
<keyword evidence="2" id="KW-0732">Signal</keyword>
<reference evidence="3 4" key="1">
    <citation type="submission" date="2018-08" db="EMBL/GenBank/DDBJ databases">
        <title>Paenibacillus sp. M4BSY-1, whole genome shotgun sequence.</title>
        <authorList>
            <person name="Tuo L."/>
        </authorList>
    </citation>
    <scope>NUCLEOTIDE SEQUENCE [LARGE SCALE GENOMIC DNA]</scope>
    <source>
        <strain evidence="3 4">M4BSY-1</strain>
    </source>
</reference>
<dbReference type="Pfam" id="PF01547">
    <property type="entry name" value="SBP_bac_1"/>
    <property type="match status" value="1"/>
</dbReference>
<dbReference type="AlphaFoldDB" id="A0A371PG06"/>